<keyword evidence="5 8" id="KW-0119">Carbohydrate metabolism</keyword>
<evidence type="ECO:0000256" key="2">
    <source>
        <dbReference type="ARBA" id="ARBA00007072"/>
    </source>
</evidence>
<keyword evidence="13" id="KW-1185">Reference proteome</keyword>
<comment type="catalytic activity">
    <reaction evidence="1 9">
        <text>Endohydrolysis of (1-&gt;4)-beta-D-glucosidic linkages in cellulose, lichenin and cereal beta-D-glucans.</text>
        <dbReference type="EC" id="3.2.1.4"/>
    </reaction>
</comment>
<evidence type="ECO:0000259" key="11">
    <source>
        <dbReference type="Pfam" id="PF00759"/>
    </source>
</evidence>
<organism evidence="12 13">
    <name type="scientific">Mucor saturninus</name>
    <dbReference type="NCBI Taxonomy" id="64648"/>
    <lineage>
        <taxon>Eukaryota</taxon>
        <taxon>Fungi</taxon>
        <taxon>Fungi incertae sedis</taxon>
        <taxon>Mucoromycota</taxon>
        <taxon>Mucoromycotina</taxon>
        <taxon>Mucoromycetes</taxon>
        <taxon>Mucorales</taxon>
        <taxon>Mucorineae</taxon>
        <taxon>Mucoraceae</taxon>
        <taxon>Mucor</taxon>
    </lineage>
</organism>
<feature type="chain" id="PRO_5034910123" description="Endoglucanase" evidence="9">
    <location>
        <begin position="19"/>
        <end position="607"/>
    </location>
</feature>
<dbReference type="InterPro" id="IPR033126">
    <property type="entry name" value="Glyco_hydro_9_Asp/Glu_AS"/>
</dbReference>
<dbReference type="PANTHER" id="PTHR22298">
    <property type="entry name" value="ENDO-1,4-BETA-GLUCANASE"/>
    <property type="match status" value="1"/>
</dbReference>
<evidence type="ECO:0000256" key="1">
    <source>
        <dbReference type="ARBA" id="ARBA00000966"/>
    </source>
</evidence>
<dbReference type="EC" id="3.2.1.4" evidence="9"/>
<dbReference type="Gene3D" id="1.50.10.10">
    <property type="match status" value="1"/>
</dbReference>
<dbReference type="OrthoDB" id="10257085at2759"/>
<name>A0A8H7RE02_9FUNG</name>
<evidence type="ECO:0000256" key="8">
    <source>
        <dbReference type="PROSITE-ProRule" id="PRU10060"/>
    </source>
</evidence>
<dbReference type="GO" id="GO:0008810">
    <property type="term" value="F:cellulase activity"/>
    <property type="evidence" value="ECO:0007669"/>
    <property type="project" value="UniProtKB-EC"/>
</dbReference>
<evidence type="ECO:0000256" key="3">
    <source>
        <dbReference type="ARBA" id="ARBA00022801"/>
    </source>
</evidence>
<dbReference type="InterPro" id="IPR001701">
    <property type="entry name" value="Glyco_hydro_9"/>
</dbReference>
<dbReference type="Proteomes" id="UP000603453">
    <property type="component" value="Unassembled WGS sequence"/>
</dbReference>
<dbReference type="EMBL" id="JAEPRD010000017">
    <property type="protein sequence ID" value="KAG2208923.1"/>
    <property type="molecule type" value="Genomic_DNA"/>
</dbReference>
<dbReference type="AlphaFoldDB" id="A0A8H7RE02"/>
<keyword evidence="10" id="KW-1133">Transmembrane helix</keyword>
<dbReference type="InterPro" id="IPR008928">
    <property type="entry name" value="6-hairpin_glycosidase_sf"/>
</dbReference>
<evidence type="ECO:0000256" key="9">
    <source>
        <dbReference type="RuleBase" id="RU361166"/>
    </source>
</evidence>
<reference evidence="12" key="1">
    <citation type="submission" date="2020-12" db="EMBL/GenBank/DDBJ databases">
        <title>Metabolic potential, ecology and presence of endohyphal bacteria is reflected in genomic diversity of Mucoromycotina.</title>
        <authorList>
            <person name="Muszewska A."/>
            <person name="Okrasinska A."/>
            <person name="Steczkiewicz K."/>
            <person name="Drgas O."/>
            <person name="Orlowska M."/>
            <person name="Perlinska-Lenart U."/>
            <person name="Aleksandrzak-Piekarczyk T."/>
            <person name="Szatraj K."/>
            <person name="Zielenkiewicz U."/>
            <person name="Pilsyk S."/>
            <person name="Malc E."/>
            <person name="Mieczkowski P."/>
            <person name="Kruszewska J.S."/>
            <person name="Biernat P."/>
            <person name="Pawlowska J."/>
        </authorList>
    </citation>
    <scope>NUCLEOTIDE SEQUENCE</scope>
    <source>
        <strain evidence="12">WA0000017839</strain>
    </source>
</reference>
<evidence type="ECO:0000313" key="12">
    <source>
        <dbReference type="EMBL" id="KAG2208923.1"/>
    </source>
</evidence>
<proteinExistence type="inferred from homology"/>
<keyword evidence="7 8" id="KW-0624">Polysaccharide degradation</keyword>
<dbReference type="Pfam" id="PF00759">
    <property type="entry name" value="Glyco_hydro_9"/>
    <property type="match status" value="1"/>
</dbReference>
<comment type="similarity">
    <text evidence="2 8 9">Belongs to the glycosyl hydrolase 9 (cellulase E) family.</text>
</comment>
<evidence type="ECO:0000256" key="5">
    <source>
        <dbReference type="ARBA" id="ARBA00023277"/>
    </source>
</evidence>
<keyword evidence="6 8" id="KW-0326">Glycosidase</keyword>
<keyword evidence="3 8" id="KW-0378">Hydrolase</keyword>
<sequence length="607" mass="67425">MFSIISLIFVLYCHFVNALSNHRALSPTVQIPSPEYVKLLNHSILFYEAQRSGKLPANHRVSWRYDSALTDGSDVNLDLTGGYYDAGDYLKFTYPLSYAVFMLSWGGSDYIEGYHMANQTDYLRTQIKWATDWLIKAHPEPSTLIVQVGNVKIDNDYFGPDSGIPIPRPCYQINETHFGTDAASMAATAFASASAFFNNLAQSKAGVEEDAAYADILLMHATQLYNSSHSIVPYSRYQSSVPTILGAYASTAYLDDLLLSGLALYRATEDETYLQQSLEIYKSSPGASSHIEPLDWDNKWGALYVLFAELMLNSSDQTEALARRVDAEIYLDGLVSGTGVNKTNGGLLFWDFYSDANSNQNAMSASHLLLSYSTNVLRPLSETSNDKGPILEKIKRYEDLAKSQLDYVFGKNPIEQNYVVGERFNSPKYPHSAPASGFASLAQAISNPTDRSKSHVIYGALVGGPSRNDSFADALLDWSQTEVALDYNAPYQNLLAYQIMFSADDPYYIPKRDTTNNDIPDSPSDEEPSAGFPSWGIALAVVLPILFIISLFAFLFIRHRQNKIEKNKINSDIEEIMVQQLGIDESHVSETTLVASQDGSTIKKEKI</sequence>
<protein>
    <recommendedName>
        <fullName evidence="9">Endoglucanase</fullName>
        <ecNumber evidence="9">3.2.1.4</ecNumber>
    </recommendedName>
</protein>
<dbReference type="PROSITE" id="PS00698">
    <property type="entry name" value="GH9_3"/>
    <property type="match status" value="1"/>
</dbReference>
<keyword evidence="10" id="KW-0812">Transmembrane</keyword>
<evidence type="ECO:0000256" key="7">
    <source>
        <dbReference type="ARBA" id="ARBA00023326"/>
    </source>
</evidence>
<dbReference type="InterPro" id="IPR012341">
    <property type="entry name" value="6hp_glycosidase-like_sf"/>
</dbReference>
<feature type="signal peptide" evidence="9">
    <location>
        <begin position="1"/>
        <end position="18"/>
    </location>
</feature>
<keyword evidence="10" id="KW-0472">Membrane</keyword>
<feature type="active site" evidence="8">
    <location>
        <position position="473"/>
    </location>
</feature>
<dbReference type="SUPFAM" id="SSF48208">
    <property type="entry name" value="Six-hairpin glycosidases"/>
    <property type="match status" value="1"/>
</dbReference>
<evidence type="ECO:0000256" key="10">
    <source>
        <dbReference type="SAM" id="Phobius"/>
    </source>
</evidence>
<gene>
    <name evidence="12" type="ORF">INT47_011063</name>
</gene>
<accession>A0A8H7RE02</accession>
<feature type="domain" description="Glycoside hydrolase family 9" evidence="11">
    <location>
        <begin position="36"/>
        <end position="494"/>
    </location>
</feature>
<evidence type="ECO:0000256" key="6">
    <source>
        <dbReference type="ARBA" id="ARBA00023295"/>
    </source>
</evidence>
<dbReference type="GO" id="GO:0030245">
    <property type="term" value="P:cellulose catabolic process"/>
    <property type="evidence" value="ECO:0007669"/>
    <property type="project" value="UniProtKB-KW"/>
</dbReference>
<evidence type="ECO:0000256" key="4">
    <source>
        <dbReference type="ARBA" id="ARBA00023001"/>
    </source>
</evidence>
<keyword evidence="9" id="KW-0732">Signal</keyword>
<evidence type="ECO:0000313" key="13">
    <source>
        <dbReference type="Proteomes" id="UP000603453"/>
    </source>
</evidence>
<comment type="caution">
    <text evidence="12">The sequence shown here is derived from an EMBL/GenBank/DDBJ whole genome shotgun (WGS) entry which is preliminary data.</text>
</comment>
<feature type="active site" evidence="8">
    <location>
        <position position="482"/>
    </location>
</feature>
<feature type="transmembrane region" description="Helical" evidence="10">
    <location>
        <begin position="535"/>
        <end position="557"/>
    </location>
</feature>
<keyword evidence="4 9" id="KW-0136">Cellulose degradation</keyword>